<comment type="caution">
    <text evidence="2">The sequence shown here is derived from an EMBL/GenBank/DDBJ whole genome shotgun (WGS) entry which is preliminary data.</text>
</comment>
<sequence>MEGLTQGRYLSFLGGTRECVNGEHNAIKITSVHCSHFERPRRIARRIKLDSVRTRPASSYRTAMDTERERENGVQEERWRSMSERGEVGPESCGKPRRYVPQGERHRCPI</sequence>
<accession>A0A9Q1EV37</accession>
<protein>
    <submittedName>
        <fullName evidence="2">Uncharacterized protein</fullName>
    </submittedName>
</protein>
<proteinExistence type="predicted"/>
<organism evidence="2 3">
    <name type="scientific">Synaphobranchus kaupii</name>
    <name type="common">Kaup's arrowtooth eel</name>
    <dbReference type="NCBI Taxonomy" id="118154"/>
    <lineage>
        <taxon>Eukaryota</taxon>
        <taxon>Metazoa</taxon>
        <taxon>Chordata</taxon>
        <taxon>Craniata</taxon>
        <taxon>Vertebrata</taxon>
        <taxon>Euteleostomi</taxon>
        <taxon>Actinopterygii</taxon>
        <taxon>Neopterygii</taxon>
        <taxon>Teleostei</taxon>
        <taxon>Anguilliformes</taxon>
        <taxon>Synaphobranchidae</taxon>
        <taxon>Synaphobranchus</taxon>
    </lineage>
</organism>
<name>A0A9Q1EV37_SYNKA</name>
<dbReference type="EMBL" id="JAINUF010000012">
    <property type="protein sequence ID" value="KAJ8345571.1"/>
    <property type="molecule type" value="Genomic_DNA"/>
</dbReference>
<feature type="region of interest" description="Disordered" evidence="1">
    <location>
        <begin position="54"/>
        <end position="110"/>
    </location>
</feature>
<keyword evidence="3" id="KW-1185">Reference proteome</keyword>
<evidence type="ECO:0000313" key="3">
    <source>
        <dbReference type="Proteomes" id="UP001152622"/>
    </source>
</evidence>
<gene>
    <name evidence="2" type="ORF">SKAU_G00297640</name>
</gene>
<evidence type="ECO:0000313" key="2">
    <source>
        <dbReference type="EMBL" id="KAJ8345571.1"/>
    </source>
</evidence>
<dbReference type="AlphaFoldDB" id="A0A9Q1EV37"/>
<feature type="compositionally biased region" description="Basic and acidic residues" evidence="1">
    <location>
        <begin position="64"/>
        <end position="88"/>
    </location>
</feature>
<dbReference type="Proteomes" id="UP001152622">
    <property type="component" value="Chromosome 12"/>
</dbReference>
<evidence type="ECO:0000256" key="1">
    <source>
        <dbReference type="SAM" id="MobiDB-lite"/>
    </source>
</evidence>
<reference evidence="2" key="1">
    <citation type="journal article" date="2023" name="Science">
        <title>Genome structures resolve the early diversification of teleost fishes.</title>
        <authorList>
            <person name="Parey E."/>
            <person name="Louis A."/>
            <person name="Montfort J."/>
            <person name="Bouchez O."/>
            <person name="Roques C."/>
            <person name="Iampietro C."/>
            <person name="Lluch J."/>
            <person name="Castinel A."/>
            <person name="Donnadieu C."/>
            <person name="Desvignes T."/>
            <person name="Floi Bucao C."/>
            <person name="Jouanno E."/>
            <person name="Wen M."/>
            <person name="Mejri S."/>
            <person name="Dirks R."/>
            <person name="Jansen H."/>
            <person name="Henkel C."/>
            <person name="Chen W.J."/>
            <person name="Zahm M."/>
            <person name="Cabau C."/>
            <person name="Klopp C."/>
            <person name="Thompson A.W."/>
            <person name="Robinson-Rechavi M."/>
            <person name="Braasch I."/>
            <person name="Lecointre G."/>
            <person name="Bobe J."/>
            <person name="Postlethwait J.H."/>
            <person name="Berthelot C."/>
            <person name="Roest Crollius H."/>
            <person name="Guiguen Y."/>
        </authorList>
    </citation>
    <scope>NUCLEOTIDE SEQUENCE</scope>
    <source>
        <strain evidence="2">WJC10195</strain>
    </source>
</reference>